<evidence type="ECO:0000256" key="1">
    <source>
        <dbReference type="SAM" id="MobiDB-lite"/>
    </source>
</evidence>
<feature type="compositionally biased region" description="Basic residues" evidence="1">
    <location>
        <begin position="31"/>
        <end position="48"/>
    </location>
</feature>
<proteinExistence type="predicted"/>
<organism evidence="2 3">
    <name type="scientific">Nesidiocoris tenuis</name>
    <dbReference type="NCBI Taxonomy" id="355587"/>
    <lineage>
        <taxon>Eukaryota</taxon>
        <taxon>Metazoa</taxon>
        <taxon>Ecdysozoa</taxon>
        <taxon>Arthropoda</taxon>
        <taxon>Hexapoda</taxon>
        <taxon>Insecta</taxon>
        <taxon>Pterygota</taxon>
        <taxon>Neoptera</taxon>
        <taxon>Paraneoptera</taxon>
        <taxon>Hemiptera</taxon>
        <taxon>Heteroptera</taxon>
        <taxon>Panheteroptera</taxon>
        <taxon>Cimicomorpha</taxon>
        <taxon>Miridae</taxon>
        <taxon>Dicyphina</taxon>
        <taxon>Nesidiocoris</taxon>
    </lineage>
</organism>
<protein>
    <submittedName>
        <fullName evidence="2">Uncharacterized protein</fullName>
    </submittedName>
</protein>
<accession>A0A6H5G7R6</accession>
<evidence type="ECO:0000313" key="3">
    <source>
        <dbReference type="Proteomes" id="UP000479000"/>
    </source>
</evidence>
<feature type="region of interest" description="Disordered" evidence="1">
    <location>
        <begin position="16"/>
        <end position="48"/>
    </location>
</feature>
<keyword evidence="3" id="KW-1185">Reference proteome</keyword>
<reference evidence="2 3" key="1">
    <citation type="submission" date="2020-02" db="EMBL/GenBank/DDBJ databases">
        <authorList>
            <person name="Ferguson B K."/>
        </authorList>
    </citation>
    <scope>NUCLEOTIDE SEQUENCE [LARGE SCALE GENOMIC DNA]</scope>
</reference>
<feature type="region of interest" description="Disordered" evidence="1">
    <location>
        <begin position="78"/>
        <end position="139"/>
    </location>
</feature>
<feature type="compositionally biased region" description="Low complexity" evidence="1">
    <location>
        <begin position="117"/>
        <end position="129"/>
    </location>
</feature>
<name>A0A6H5G7R6_9HEMI</name>
<sequence length="139" mass="16135">MEIKILQSLSAYRKLPRKRRGPNFSTTKMLCSKRKQKSTIFPRKKYRPKKNWRRSRSWRRRLTIVTSICLWRRLKDVEEKEKPEEKENSHGLEGLEGRASLRHVTPSVGLPTLPTVSSSCSSSTLRQSSGLVAVQDHEC</sequence>
<dbReference type="EMBL" id="CADCXU010007074">
    <property type="protein sequence ID" value="CAA9998436.1"/>
    <property type="molecule type" value="Genomic_DNA"/>
</dbReference>
<evidence type="ECO:0000313" key="2">
    <source>
        <dbReference type="EMBL" id="CAA9998436.1"/>
    </source>
</evidence>
<gene>
    <name evidence="2" type="ORF">NTEN_LOCUS4719</name>
</gene>
<dbReference type="Proteomes" id="UP000479000">
    <property type="component" value="Unassembled WGS sequence"/>
</dbReference>
<dbReference type="AlphaFoldDB" id="A0A6H5G7R6"/>
<feature type="compositionally biased region" description="Basic and acidic residues" evidence="1">
    <location>
        <begin position="78"/>
        <end position="96"/>
    </location>
</feature>